<dbReference type="Gene3D" id="6.10.250.690">
    <property type="match status" value="1"/>
</dbReference>
<dbReference type="SUPFAM" id="SSF52172">
    <property type="entry name" value="CheY-like"/>
    <property type="match status" value="1"/>
</dbReference>
<dbReference type="InterPro" id="IPR001867">
    <property type="entry name" value="OmpR/PhoB-type_DNA-bd"/>
</dbReference>
<keyword evidence="4" id="KW-0804">Transcription</keyword>
<evidence type="ECO:0000313" key="11">
    <source>
        <dbReference type="Proteomes" id="UP000198327"/>
    </source>
</evidence>
<keyword evidence="11" id="KW-1185">Reference proteome</keyword>
<dbReference type="CDD" id="cd00383">
    <property type="entry name" value="trans_reg_C"/>
    <property type="match status" value="1"/>
</dbReference>
<dbReference type="GO" id="GO:0000976">
    <property type="term" value="F:transcription cis-regulatory region binding"/>
    <property type="evidence" value="ECO:0007669"/>
    <property type="project" value="TreeGrafter"/>
</dbReference>
<dbReference type="Pfam" id="PF00486">
    <property type="entry name" value="Trans_reg_C"/>
    <property type="match status" value="1"/>
</dbReference>
<accession>A0A239EBH4</accession>
<dbReference type="SUPFAM" id="SSF46894">
    <property type="entry name" value="C-terminal effector domain of the bipartite response regulators"/>
    <property type="match status" value="1"/>
</dbReference>
<dbReference type="GO" id="GO:0032993">
    <property type="term" value="C:protein-DNA complex"/>
    <property type="evidence" value="ECO:0007669"/>
    <property type="project" value="TreeGrafter"/>
</dbReference>
<keyword evidence="3 7" id="KW-0238">DNA-binding</keyword>
<dbReference type="PANTHER" id="PTHR48111">
    <property type="entry name" value="REGULATOR OF RPOS"/>
    <property type="match status" value="1"/>
</dbReference>
<protein>
    <recommendedName>
        <fullName evidence="5">Sensory transduction protein RegX3</fullName>
    </recommendedName>
</protein>
<evidence type="ECO:0000259" key="9">
    <source>
        <dbReference type="PROSITE" id="PS51755"/>
    </source>
</evidence>
<evidence type="ECO:0000256" key="2">
    <source>
        <dbReference type="ARBA" id="ARBA00023015"/>
    </source>
</evidence>
<dbReference type="AlphaFoldDB" id="A0A239EBH4"/>
<feature type="domain" description="Response regulatory" evidence="8">
    <location>
        <begin position="2"/>
        <end position="115"/>
    </location>
</feature>
<evidence type="ECO:0000313" key="10">
    <source>
        <dbReference type="EMBL" id="SNS42110.1"/>
    </source>
</evidence>
<dbReference type="Gene3D" id="1.10.10.10">
    <property type="entry name" value="Winged helix-like DNA-binding domain superfamily/Winged helix DNA-binding domain"/>
    <property type="match status" value="1"/>
</dbReference>
<keyword evidence="2" id="KW-0805">Transcription regulation</keyword>
<evidence type="ECO:0000256" key="3">
    <source>
        <dbReference type="ARBA" id="ARBA00023125"/>
    </source>
</evidence>
<feature type="modified residue" description="4-aspartylphosphate" evidence="6">
    <location>
        <position position="51"/>
    </location>
</feature>
<dbReference type="PROSITE" id="PS50110">
    <property type="entry name" value="RESPONSE_REGULATORY"/>
    <property type="match status" value="1"/>
</dbReference>
<dbReference type="EMBL" id="FZOW01000002">
    <property type="protein sequence ID" value="SNS42110.1"/>
    <property type="molecule type" value="Genomic_DNA"/>
</dbReference>
<dbReference type="InterPro" id="IPR039420">
    <property type="entry name" value="WalR-like"/>
</dbReference>
<dbReference type="OrthoDB" id="4527530at2"/>
<feature type="domain" description="OmpR/PhoB-type" evidence="9">
    <location>
        <begin position="126"/>
        <end position="221"/>
    </location>
</feature>
<evidence type="ECO:0000256" key="5">
    <source>
        <dbReference type="ARBA" id="ARBA00041201"/>
    </source>
</evidence>
<dbReference type="InterPro" id="IPR016032">
    <property type="entry name" value="Sig_transdc_resp-reg_C-effctor"/>
</dbReference>
<dbReference type="PROSITE" id="PS51755">
    <property type="entry name" value="OMPR_PHOB"/>
    <property type="match status" value="1"/>
</dbReference>
<organism evidence="10 11">
    <name type="scientific">Rhodococcoides kyotonense</name>
    <dbReference type="NCBI Taxonomy" id="398843"/>
    <lineage>
        <taxon>Bacteria</taxon>
        <taxon>Bacillati</taxon>
        <taxon>Actinomycetota</taxon>
        <taxon>Actinomycetes</taxon>
        <taxon>Mycobacteriales</taxon>
        <taxon>Nocardiaceae</taxon>
        <taxon>Rhodococcoides</taxon>
    </lineage>
</organism>
<proteinExistence type="predicted"/>
<name>A0A239EBH4_9NOCA</name>
<dbReference type="InterPro" id="IPR001789">
    <property type="entry name" value="Sig_transdc_resp-reg_receiver"/>
</dbReference>
<evidence type="ECO:0000256" key="7">
    <source>
        <dbReference type="PROSITE-ProRule" id="PRU01091"/>
    </source>
</evidence>
<dbReference type="PANTHER" id="PTHR48111:SF72">
    <property type="entry name" value="SENSORY TRANSDUCTION PROTEIN REGX3"/>
    <property type="match status" value="1"/>
</dbReference>
<dbReference type="SMART" id="SM00862">
    <property type="entry name" value="Trans_reg_C"/>
    <property type="match status" value="1"/>
</dbReference>
<evidence type="ECO:0000259" key="8">
    <source>
        <dbReference type="PROSITE" id="PS50110"/>
    </source>
</evidence>
<dbReference type="InterPro" id="IPR036388">
    <property type="entry name" value="WH-like_DNA-bd_sf"/>
</dbReference>
<dbReference type="InterPro" id="IPR011006">
    <property type="entry name" value="CheY-like_superfamily"/>
</dbReference>
<dbReference type="Pfam" id="PF00072">
    <property type="entry name" value="Response_reg"/>
    <property type="match status" value="1"/>
</dbReference>
<gene>
    <name evidence="10" type="ORF">SAMN05421642_102303</name>
</gene>
<dbReference type="Gene3D" id="3.40.50.2300">
    <property type="match status" value="1"/>
</dbReference>
<reference evidence="11" key="1">
    <citation type="submission" date="2017-06" db="EMBL/GenBank/DDBJ databases">
        <authorList>
            <person name="Varghese N."/>
            <person name="Submissions S."/>
        </authorList>
    </citation>
    <scope>NUCLEOTIDE SEQUENCE [LARGE SCALE GENOMIC DNA]</scope>
    <source>
        <strain evidence="11">JCM 23211</strain>
    </source>
</reference>
<dbReference type="GO" id="GO:0000156">
    <property type="term" value="F:phosphorelay response regulator activity"/>
    <property type="evidence" value="ECO:0007669"/>
    <property type="project" value="TreeGrafter"/>
</dbReference>
<dbReference type="GO" id="GO:0005829">
    <property type="term" value="C:cytosol"/>
    <property type="evidence" value="ECO:0007669"/>
    <property type="project" value="TreeGrafter"/>
</dbReference>
<feature type="DNA-binding region" description="OmpR/PhoB-type" evidence="7">
    <location>
        <begin position="126"/>
        <end position="221"/>
    </location>
</feature>
<evidence type="ECO:0000256" key="4">
    <source>
        <dbReference type="ARBA" id="ARBA00023163"/>
    </source>
</evidence>
<evidence type="ECO:0000256" key="6">
    <source>
        <dbReference type="PROSITE-ProRule" id="PRU00169"/>
    </source>
</evidence>
<keyword evidence="1 6" id="KW-0597">Phosphoprotein</keyword>
<dbReference type="SMART" id="SM00448">
    <property type="entry name" value="REC"/>
    <property type="match status" value="1"/>
</dbReference>
<dbReference type="GO" id="GO:0006355">
    <property type="term" value="P:regulation of DNA-templated transcription"/>
    <property type="evidence" value="ECO:0007669"/>
    <property type="project" value="InterPro"/>
</dbReference>
<sequence>MWALIVENDDRMARALSRSMRAEGFDVERVTGVASTRVAVAQRQYDVALVDLGLDDGDGVDVIRMLRDHPSTGVIAVTARGAVSDRVRGLRAGADDYLVKPFGIAELTARVDAVLRRIGPTLPEPKGVITHGPLAIDRECREVTSGGEPITLTRKEFDVLVLLAQRAGSVVERDRILTSVWQSTWEGATRSLDTHMASLRTKLGAAASITTVRGVGYRLESLSVEA</sequence>
<evidence type="ECO:0000256" key="1">
    <source>
        <dbReference type="ARBA" id="ARBA00022553"/>
    </source>
</evidence>
<dbReference type="Proteomes" id="UP000198327">
    <property type="component" value="Unassembled WGS sequence"/>
</dbReference>